<dbReference type="Proteomes" id="UP000242815">
    <property type="component" value="Unassembled WGS sequence"/>
</dbReference>
<feature type="non-terminal residue" evidence="2">
    <location>
        <position position="1"/>
    </location>
</feature>
<evidence type="ECO:0000313" key="2">
    <source>
        <dbReference type="EMBL" id="SFQ90007.1"/>
    </source>
</evidence>
<evidence type="ECO:0000313" key="3">
    <source>
        <dbReference type="Proteomes" id="UP000242815"/>
    </source>
</evidence>
<evidence type="ECO:0000256" key="1">
    <source>
        <dbReference type="SAM" id="Phobius"/>
    </source>
</evidence>
<reference evidence="2 3" key="1">
    <citation type="submission" date="2016-10" db="EMBL/GenBank/DDBJ databases">
        <authorList>
            <person name="de Groot N.N."/>
        </authorList>
    </citation>
    <scope>NUCLEOTIDE SEQUENCE [LARGE SCALE GENOMIC DNA]</scope>
    <source>
        <strain evidence="2 3">JCM 18415</strain>
    </source>
</reference>
<gene>
    <name evidence="2" type="ORF">SAMN05216578_1282</name>
</gene>
<sequence>WHEPCFTARSMPKVTCNLKCKFRIVVYIMQTRALAIHWIVWGYMVK</sequence>
<keyword evidence="1" id="KW-0812">Transmembrane</keyword>
<accession>A0A1I6CA21</accession>
<keyword evidence="1" id="KW-1133">Transmembrane helix</keyword>
<name>A0A1I6CA21_9GAMM</name>
<dbReference type="AlphaFoldDB" id="A0A1I6CA21"/>
<keyword evidence="1" id="KW-0472">Membrane</keyword>
<proteinExistence type="predicted"/>
<feature type="transmembrane region" description="Helical" evidence="1">
    <location>
        <begin position="24"/>
        <end position="44"/>
    </location>
</feature>
<protein>
    <submittedName>
        <fullName evidence="2">Uncharacterized protein</fullName>
    </submittedName>
</protein>
<organism evidence="2 3">
    <name type="scientific">Halopseudomonas formosensis</name>
    <dbReference type="NCBI Taxonomy" id="1002526"/>
    <lineage>
        <taxon>Bacteria</taxon>
        <taxon>Pseudomonadati</taxon>
        <taxon>Pseudomonadota</taxon>
        <taxon>Gammaproteobacteria</taxon>
        <taxon>Pseudomonadales</taxon>
        <taxon>Pseudomonadaceae</taxon>
        <taxon>Halopseudomonas</taxon>
    </lineage>
</organism>
<dbReference type="EMBL" id="FOYD01000028">
    <property type="protein sequence ID" value="SFQ90007.1"/>
    <property type="molecule type" value="Genomic_DNA"/>
</dbReference>